<keyword evidence="1" id="KW-0732">Signal</keyword>
<keyword evidence="4" id="KW-1185">Reference proteome</keyword>
<dbReference type="RefSeq" id="WP_194111674.1">
    <property type="nucleotide sequence ID" value="NZ_JADFFL010000004.1"/>
</dbReference>
<dbReference type="Proteomes" id="UP000622475">
    <property type="component" value="Unassembled WGS sequence"/>
</dbReference>
<dbReference type="EMBL" id="JADFFL010000004">
    <property type="protein sequence ID" value="MBE9662450.1"/>
    <property type="molecule type" value="Genomic_DNA"/>
</dbReference>
<comment type="caution">
    <text evidence="3">The sequence shown here is derived from an EMBL/GenBank/DDBJ whole genome shotgun (WGS) entry which is preliminary data.</text>
</comment>
<feature type="domain" description="Outer membrane protein beta-barrel" evidence="2">
    <location>
        <begin position="21"/>
        <end position="186"/>
    </location>
</feature>
<organism evidence="3 4">
    <name type="scientific">Mucilaginibacter myungsuensis</name>
    <dbReference type="NCBI Taxonomy" id="649104"/>
    <lineage>
        <taxon>Bacteria</taxon>
        <taxon>Pseudomonadati</taxon>
        <taxon>Bacteroidota</taxon>
        <taxon>Sphingobacteriia</taxon>
        <taxon>Sphingobacteriales</taxon>
        <taxon>Sphingobacteriaceae</taxon>
        <taxon>Mucilaginibacter</taxon>
    </lineage>
</organism>
<dbReference type="InterPro" id="IPR025665">
    <property type="entry name" value="Beta-barrel_OMP_2"/>
</dbReference>
<evidence type="ECO:0000313" key="4">
    <source>
        <dbReference type="Proteomes" id="UP000622475"/>
    </source>
</evidence>
<evidence type="ECO:0000259" key="2">
    <source>
        <dbReference type="Pfam" id="PF13568"/>
    </source>
</evidence>
<name>A0A929PXI9_9SPHI</name>
<feature type="signal peptide" evidence="1">
    <location>
        <begin position="1"/>
        <end position="21"/>
    </location>
</feature>
<feature type="chain" id="PRO_5037712977" evidence="1">
    <location>
        <begin position="22"/>
        <end position="212"/>
    </location>
</feature>
<gene>
    <name evidence="3" type="ORF">IRJ16_11210</name>
</gene>
<evidence type="ECO:0000256" key="1">
    <source>
        <dbReference type="SAM" id="SignalP"/>
    </source>
</evidence>
<protein>
    <submittedName>
        <fullName evidence="3">Outer membrane beta-barrel protein</fullName>
    </submittedName>
</protein>
<dbReference type="AlphaFoldDB" id="A0A929PXI9"/>
<proteinExistence type="predicted"/>
<evidence type="ECO:0000313" key="3">
    <source>
        <dbReference type="EMBL" id="MBE9662450.1"/>
    </source>
</evidence>
<sequence length="212" mass="23361">MNKLLFYILIFCFAGATNSYAQLDRKLHYGINAGGGLGIQSINNPSVTGNTAIRTFNAEALVYIPVLKQYFIRTGVGFQNKGTIFEEDALTTTNKLRYIELPVALIRKFHVQTLGDVVLGAGGYLAQGLSGSIHYETPSSDNFNKVTFGNDADFQLYDGGLRFVSGLELNNRLTFNLGYDLGLYNIASQTLKDAGYTSVYNRQFTMTLGLVF</sequence>
<reference evidence="3" key="1">
    <citation type="submission" date="2020-10" db="EMBL/GenBank/DDBJ databases">
        <title>Mucilaginibacter mali sp. nov., isolated from rhizosphere soil of apple orchard.</title>
        <authorList>
            <person name="Lee J.-S."/>
            <person name="Kim H.S."/>
            <person name="Kim J.-S."/>
        </authorList>
    </citation>
    <scope>NUCLEOTIDE SEQUENCE</scope>
    <source>
        <strain evidence="3">KCTC 22746</strain>
    </source>
</reference>
<accession>A0A929PXI9</accession>
<dbReference type="Pfam" id="PF13568">
    <property type="entry name" value="OMP_b-brl_2"/>
    <property type="match status" value="1"/>
</dbReference>